<gene>
    <name evidence="1" type="ORF">B296_00028580</name>
</gene>
<dbReference type="AlphaFoldDB" id="A0A426ZMI2"/>
<evidence type="ECO:0000313" key="2">
    <source>
        <dbReference type="Proteomes" id="UP000287651"/>
    </source>
</evidence>
<dbReference type="GO" id="GO:0019216">
    <property type="term" value="P:regulation of lipid metabolic process"/>
    <property type="evidence" value="ECO:0007669"/>
    <property type="project" value="TreeGrafter"/>
</dbReference>
<name>A0A426ZMI2_ENSVE</name>
<reference evidence="1 2" key="1">
    <citation type="journal article" date="2014" name="Agronomy (Basel)">
        <title>A Draft Genome Sequence for Ensete ventricosum, the Drought-Tolerant Tree Against Hunger.</title>
        <authorList>
            <person name="Harrison J."/>
            <person name="Moore K.A."/>
            <person name="Paszkiewicz K."/>
            <person name="Jones T."/>
            <person name="Grant M."/>
            <person name="Ambacheew D."/>
            <person name="Muzemil S."/>
            <person name="Studholme D.J."/>
        </authorList>
    </citation>
    <scope>NUCLEOTIDE SEQUENCE [LARGE SCALE GENOMIC DNA]</scope>
</reference>
<evidence type="ECO:0000313" key="1">
    <source>
        <dbReference type="EMBL" id="RRT65196.1"/>
    </source>
</evidence>
<dbReference type="Proteomes" id="UP000287651">
    <property type="component" value="Unassembled WGS sequence"/>
</dbReference>
<dbReference type="InterPro" id="IPR010754">
    <property type="entry name" value="OPA3-like"/>
</dbReference>
<sequence length="174" mass="19380">MHHGPSVCNTLCSRVKIKMVNGAARAPATPKKEWEGERMLLPVVKLGSLALRTLSKPIASRLKQQAGNYPKFREYIIGLAQGEYLIPTTLVSHLFNLFSLISCNSICFHLLAYGVSCPWQAMKQKEQELAKELELLRVKLHELEHLARGRGLLSIFCVTQGQESLKSVIPTLAS</sequence>
<dbReference type="GO" id="GO:0005739">
    <property type="term" value="C:mitochondrion"/>
    <property type="evidence" value="ECO:0007669"/>
    <property type="project" value="TreeGrafter"/>
</dbReference>
<dbReference type="PANTHER" id="PTHR12499:SF22">
    <property type="entry name" value="OS02G0312500 PROTEIN"/>
    <property type="match status" value="1"/>
</dbReference>
<dbReference type="EMBL" id="AMZH03005898">
    <property type="protein sequence ID" value="RRT65196.1"/>
    <property type="molecule type" value="Genomic_DNA"/>
</dbReference>
<protein>
    <submittedName>
        <fullName evidence="1">Uncharacterized protein</fullName>
    </submittedName>
</protein>
<comment type="caution">
    <text evidence="1">The sequence shown here is derived from an EMBL/GenBank/DDBJ whole genome shotgun (WGS) entry which is preliminary data.</text>
</comment>
<dbReference type="Pfam" id="PF07047">
    <property type="entry name" value="OPA3"/>
    <property type="match status" value="1"/>
</dbReference>
<dbReference type="PANTHER" id="PTHR12499">
    <property type="entry name" value="OPTIC ATROPHY 3 PROTEIN OPA3"/>
    <property type="match status" value="1"/>
</dbReference>
<accession>A0A426ZMI2</accession>
<organism evidence="1 2">
    <name type="scientific">Ensete ventricosum</name>
    <name type="common">Abyssinian banana</name>
    <name type="synonym">Musa ensete</name>
    <dbReference type="NCBI Taxonomy" id="4639"/>
    <lineage>
        <taxon>Eukaryota</taxon>
        <taxon>Viridiplantae</taxon>
        <taxon>Streptophyta</taxon>
        <taxon>Embryophyta</taxon>
        <taxon>Tracheophyta</taxon>
        <taxon>Spermatophyta</taxon>
        <taxon>Magnoliopsida</taxon>
        <taxon>Liliopsida</taxon>
        <taxon>Zingiberales</taxon>
        <taxon>Musaceae</taxon>
        <taxon>Ensete</taxon>
    </lineage>
</organism>
<proteinExistence type="predicted"/>